<keyword evidence="16" id="KW-1185">Reference proteome</keyword>
<feature type="binding site" evidence="12">
    <location>
        <position position="298"/>
    </location>
    <ligand>
        <name>Mg(2+)</name>
        <dbReference type="ChEBI" id="CHEBI:18420"/>
    </ligand>
</feature>
<evidence type="ECO:0000256" key="10">
    <source>
        <dbReference type="ARBA" id="ARBA00048951"/>
    </source>
</evidence>
<evidence type="ECO:0000256" key="9">
    <source>
        <dbReference type="ARBA" id="ARBA00023239"/>
    </source>
</evidence>
<keyword evidence="5 11" id="KW-0964">Secreted</keyword>
<feature type="active site" description="Proton donor" evidence="11">
    <location>
        <position position="210"/>
    </location>
</feature>
<dbReference type="GO" id="GO:0009986">
    <property type="term" value="C:cell surface"/>
    <property type="evidence" value="ECO:0007669"/>
    <property type="project" value="UniProtKB-SubCell"/>
</dbReference>
<dbReference type="HAMAP" id="MF_00318">
    <property type="entry name" value="Enolase"/>
    <property type="match status" value="1"/>
</dbReference>
<name>A0A5M9HZT6_9FIRM</name>
<evidence type="ECO:0000256" key="4">
    <source>
        <dbReference type="ARBA" id="ARBA00017068"/>
    </source>
</evidence>
<dbReference type="InterPro" id="IPR000941">
    <property type="entry name" value="Enolase"/>
</dbReference>
<dbReference type="PANTHER" id="PTHR11902:SF1">
    <property type="entry name" value="ENOLASE"/>
    <property type="match status" value="1"/>
</dbReference>
<keyword evidence="9 11" id="KW-0456">Lyase</keyword>
<dbReference type="SUPFAM" id="SSF51604">
    <property type="entry name" value="Enolase C-terminal domain-like"/>
    <property type="match status" value="1"/>
</dbReference>
<dbReference type="OrthoDB" id="9804716at2"/>
<protein>
    <recommendedName>
        <fullName evidence="4 11">Enolase</fullName>
        <ecNumber evidence="3 11">4.2.1.11</ecNumber>
    </recommendedName>
    <alternativeName>
        <fullName evidence="11">2-phospho-D-glycerate hydro-lyase</fullName>
    </alternativeName>
    <alternativeName>
        <fullName evidence="11">2-phosphoglycerate dehydratase</fullName>
    </alternativeName>
</protein>
<comment type="caution">
    <text evidence="11">Lacks conserved residue(s) required for the propagation of feature annotation.</text>
</comment>
<comment type="subcellular location">
    <subcellularLocation>
        <location evidence="11">Cytoplasm</location>
    </subcellularLocation>
    <subcellularLocation>
        <location evidence="11">Secreted</location>
    </subcellularLocation>
    <subcellularLocation>
        <location evidence="11">Cell surface</location>
    </subcellularLocation>
    <text evidence="11">Fractions of enolase are present in both the cytoplasm and on the cell surface.</text>
</comment>
<keyword evidence="15" id="KW-0670">Pyruvate</keyword>
<reference evidence="15" key="1">
    <citation type="submission" date="2019-07" db="EMBL/GenBank/DDBJ databases">
        <authorList>
            <person name="Wongkuna S."/>
            <person name="Scaria J."/>
        </authorList>
    </citation>
    <scope>NUCLEOTIDE SEQUENCE [LARGE SCALE GENOMIC DNA]</scope>
    <source>
        <strain evidence="15">SW178</strain>
    </source>
</reference>
<evidence type="ECO:0000256" key="5">
    <source>
        <dbReference type="ARBA" id="ARBA00022525"/>
    </source>
</evidence>
<comment type="function">
    <text evidence="11">Catalyzes the reversible conversion of 2-phosphoglycerate (2-PG) into phosphoenolpyruvate (PEP). It is essential for the degradation of carbohydrates via glycolysis.</text>
</comment>
<comment type="cofactor">
    <cofactor evidence="12">
        <name>Mg(2+)</name>
        <dbReference type="ChEBI" id="CHEBI:18420"/>
    </cofactor>
    <text evidence="12">Mg(2+) is required for catalysis and for stabilizing the dimer.</text>
</comment>
<dbReference type="RefSeq" id="WP_143449287.1">
    <property type="nucleotide sequence ID" value="NZ_VMSO01000025.1"/>
</dbReference>
<dbReference type="GO" id="GO:0006096">
    <property type="term" value="P:glycolytic process"/>
    <property type="evidence" value="ECO:0007669"/>
    <property type="project" value="UniProtKB-UniRule"/>
</dbReference>
<dbReference type="Pfam" id="PF03952">
    <property type="entry name" value="Enolase_N"/>
    <property type="match status" value="1"/>
</dbReference>
<evidence type="ECO:0000313" key="16">
    <source>
        <dbReference type="Proteomes" id="UP000322025"/>
    </source>
</evidence>
<organism evidence="15 16">
    <name type="scientific">Mediterraneibacter catenae</name>
    <dbReference type="NCBI Taxonomy" id="2594882"/>
    <lineage>
        <taxon>Bacteria</taxon>
        <taxon>Bacillati</taxon>
        <taxon>Bacillota</taxon>
        <taxon>Clostridia</taxon>
        <taxon>Lachnospirales</taxon>
        <taxon>Lachnospiraceae</taxon>
        <taxon>Mediterraneibacter</taxon>
    </lineage>
</organism>
<comment type="catalytic activity">
    <reaction evidence="10">
        <text>(2R)-2-phosphoglycerate = phosphoenolpyruvate + H2O</text>
        <dbReference type="Rhea" id="RHEA:10164"/>
        <dbReference type="ChEBI" id="CHEBI:15377"/>
        <dbReference type="ChEBI" id="CHEBI:58289"/>
        <dbReference type="ChEBI" id="CHEBI:58702"/>
        <dbReference type="EC" id="4.2.1.11"/>
    </reaction>
    <physiologicalReaction direction="left-to-right" evidence="10">
        <dbReference type="Rhea" id="RHEA:10165"/>
    </physiologicalReaction>
</comment>
<dbReference type="GO" id="GO:0005576">
    <property type="term" value="C:extracellular region"/>
    <property type="evidence" value="ECO:0007669"/>
    <property type="project" value="UniProtKB-SubCell"/>
</dbReference>
<feature type="domain" description="Enolase N-terminal" evidence="14">
    <location>
        <begin position="10"/>
        <end position="139"/>
    </location>
</feature>
<dbReference type="InterPro" id="IPR020811">
    <property type="entry name" value="Enolase_N"/>
</dbReference>
<keyword evidence="8 11" id="KW-0324">Glycolysis</keyword>
<dbReference type="Pfam" id="PF00113">
    <property type="entry name" value="Enolase_C"/>
    <property type="match status" value="1"/>
</dbReference>
<dbReference type="Gene3D" id="3.20.20.120">
    <property type="entry name" value="Enolase-like C-terminal domain"/>
    <property type="match status" value="1"/>
</dbReference>
<sequence>MEQLDVKLPVRDIFARKIFDCRGNPTVETEALAGENIVGRVSVPSGLISAGLAAAETAVKSPEKMSGLADWVIENINTHIAQELIGKNVFDQEEIDSTMIRLDGTEDKSALGAAALFSVSAAAASAAAAALGLPLYRYLGGVQAKGIPMPAVSVIKGGKAGAHGPDVRGIMVVPSGRDTFCGQISACIEIARMFRQIADVRGISVSEEPDGGYITELLDIREALRLLRAAVEQAGFRWGRDVSVALDAAASRMYDPLGKCYRFTEEGQLKGREICRNTREMIAYYEGLAEEFPISSIEDALDQDDWEGWVELTERMGSRIQLVGGALFDGNLKRLEKGIRLGAANAVSVRTGQTGTLTGMSDILKAAREAGYGVLFADQEGETADTLQADLAVAYGASKIRFGAPGYAENTEKYNRLLRIGERIGKTDECGAEMY</sequence>
<dbReference type="Gene3D" id="3.30.390.10">
    <property type="entry name" value="Enolase-like, N-terminal domain"/>
    <property type="match status" value="1"/>
</dbReference>
<comment type="caution">
    <text evidence="15">The sequence shown here is derived from an EMBL/GenBank/DDBJ whole genome shotgun (WGS) entry which is preliminary data.</text>
</comment>
<dbReference type="SMART" id="SM01193">
    <property type="entry name" value="Enolase_N"/>
    <property type="match status" value="1"/>
</dbReference>
<proteinExistence type="inferred from homology"/>
<dbReference type="Proteomes" id="UP000322025">
    <property type="component" value="Unassembled WGS sequence"/>
</dbReference>
<keyword evidence="7 12" id="KW-0460">Magnesium</keyword>
<dbReference type="SUPFAM" id="SSF54826">
    <property type="entry name" value="Enolase N-terminal domain-like"/>
    <property type="match status" value="1"/>
</dbReference>
<evidence type="ECO:0000259" key="14">
    <source>
        <dbReference type="SMART" id="SM01193"/>
    </source>
</evidence>
<evidence type="ECO:0000256" key="3">
    <source>
        <dbReference type="ARBA" id="ARBA00012058"/>
    </source>
</evidence>
<dbReference type="AlphaFoldDB" id="A0A5M9HZT6"/>
<evidence type="ECO:0000313" key="15">
    <source>
        <dbReference type="EMBL" id="KAA8500425.1"/>
    </source>
</evidence>
<evidence type="ECO:0000256" key="1">
    <source>
        <dbReference type="ARBA" id="ARBA00005031"/>
    </source>
</evidence>
<dbReference type="GO" id="GO:0000015">
    <property type="term" value="C:phosphopyruvate hydratase complex"/>
    <property type="evidence" value="ECO:0007669"/>
    <property type="project" value="InterPro"/>
</dbReference>
<dbReference type="UniPathway" id="UPA00109">
    <property type="reaction ID" value="UER00187"/>
</dbReference>
<comment type="similarity">
    <text evidence="2 11">Belongs to the enolase family.</text>
</comment>
<dbReference type="GO" id="GO:0004634">
    <property type="term" value="F:phosphopyruvate hydratase activity"/>
    <property type="evidence" value="ECO:0007669"/>
    <property type="project" value="UniProtKB-UniRule"/>
</dbReference>
<feature type="domain" description="Enolase C-terminal TIM barrel" evidence="13">
    <location>
        <begin position="144"/>
        <end position="429"/>
    </location>
</feature>
<evidence type="ECO:0000256" key="11">
    <source>
        <dbReference type="HAMAP-Rule" id="MF_00318"/>
    </source>
</evidence>
<feature type="binding site" evidence="12">
    <location>
        <position position="247"/>
    </location>
    <ligand>
        <name>Mg(2+)</name>
        <dbReference type="ChEBI" id="CHEBI:18420"/>
    </ligand>
</feature>
<dbReference type="PRINTS" id="PR00148">
    <property type="entry name" value="ENOLASE"/>
</dbReference>
<evidence type="ECO:0000259" key="13">
    <source>
        <dbReference type="SMART" id="SM01192"/>
    </source>
</evidence>
<gene>
    <name evidence="11 15" type="primary">eno</name>
    <name evidence="15" type="ORF">FNY66_13510</name>
</gene>
<keyword evidence="6 12" id="KW-0479">Metal-binding</keyword>
<dbReference type="PIRSF" id="PIRSF001400">
    <property type="entry name" value="Enolase"/>
    <property type="match status" value="1"/>
</dbReference>
<comment type="pathway">
    <text evidence="1 11">Carbohydrate degradation; glycolysis; pyruvate from D-glyceraldehyde 3-phosphate: step 4/5.</text>
</comment>
<dbReference type="GO" id="GO:0000287">
    <property type="term" value="F:magnesium ion binding"/>
    <property type="evidence" value="ECO:0007669"/>
    <property type="project" value="InterPro"/>
</dbReference>
<accession>A0A5M9HZT6</accession>
<dbReference type="EC" id="4.2.1.11" evidence="3 11"/>
<evidence type="ECO:0000256" key="7">
    <source>
        <dbReference type="ARBA" id="ARBA00022842"/>
    </source>
</evidence>
<evidence type="ECO:0000256" key="12">
    <source>
        <dbReference type="PIRSR" id="PIRSR001400-3"/>
    </source>
</evidence>
<evidence type="ECO:0000256" key="2">
    <source>
        <dbReference type="ARBA" id="ARBA00009604"/>
    </source>
</evidence>
<keyword evidence="11" id="KW-0963">Cytoplasm</keyword>
<dbReference type="PANTHER" id="PTHR11902">
    <property type="entry name" value="ENOLASE"/>
    <property type="match status" value="1"/>
</dbReference>
<dbReference type="InterPro" id="IPR029017">
    <property type="entry name" value="Enolase-like_N"/>
</dbReference>
<evidence type="ECO:0000256" key="6">
    <source>
        <dbReference type="ARBA" id="ARBA00022723"/>
    </source>
</evidence>
<dbReference type="EMBL" id="VMSO01000025">
    <property type="protein sequence ID" value="KAA8500425.1"/>
    <property type="molecule type" value="Genomic_DNA"/>
</dbReference>
<dbReference type="SMART" id="SM01192">
    <property type="entry name" value="Enolase_C"/>
    <property type="match status" value="1"/>
</dbReference>
<dbReference type="InterPro" id="IPR020810">
    <property type="entry name" value="Enolase_C"/>
</dbReference>
<dbReference type="InterPro" id="IPR036849">
    <property type="entry name" value="Enolase-like_C_sf"/>
</dbReference>
<evidence type="ECO:0000256" key="8">
    <source>
        <dbReference type="ARBA" id="ARBA00023152"/>
    </source>
</evidence>